<reference evidence="4" key="1">
    <citation type="submission" date="2022-07" db="EMBL/GenBank/DDBJ databases">
        <title>Phylogenomic reconstructions and comparative analyses of Kickxellomycotina fungi.</title>
        <authorList>
            <person name="Reynolds N.K."/>
            <person name="Stajich J.E."/>
            <person name="Barry K."/>
            <person name="Grigoriev I.V."/>
            <person name="Crous P."/>
            <person name="Smith M.E."/>
        </authorList>
    </citation>
    <scope>NUCLEOTIDE SEQUENCE</scope>
    <source>
        <strain evidence="4">RSA 1196</strain>
    </source>
</reference>
<dbReference type="EMBL" id="JANBPY010001692">
    <property type="protein sequence ID" value="KAJ1959058.1"/>
    <property type="molecule type" value="Genomic_DNA"/>
</dbReference>
<dbReference type="InterPro" id="IPR003034">
    <property type="entry name" value="SAP_dom"/>
</dbReference>
<dbReference type="Proteomes" id="UP001150925">
    <property type="component" value="Unassembled WGS sequence"/>
</dbReference>
<accession>A0A9W8E5B3</accession>
<protein>
    <recommendedName>
        <fullName evidence="3">SAP domain-containing protein</fullName>
    </recommendedName>
</protein>
<feature type="transmembrane region" description="Helical" evidence="2">
    <location>
        <begin position="282"/>
        <end position="301"/>
    </location>
</feature>
<feature type="compositionally biased region" description="Basic residues" evidence="1">
    <location>
        <begin position="93"/>
        <end position="104"/>
    </location>
</feature>
<dbReference type="InterPro" id="IPR038872">
    <property type="entry name" value="Put_GTT3"/>
</dbReference>
<dbReference type="GO" id="GO:0016020">
    <property type="term" value="C:membrane"/>
    <property type="evidence" value="ECO:0007669"/>
    <property type="project" value="TreeGrafter"/>
</dbReference>
<evidence type="ECO:0000313" key="5">
    <source>
        <dbReference type="Proteomes" id="UP001150925"/>
    </source>
</evidence>
<feature type="transmembrane region" description="Helical" evidence="2">
    <location>
        <begin position="423"/>
        <end position="442"/>
    </location>
</feature>
<keyword evidence="5" id="KW-1185">Reference proteome</keyword>
<dbReference type="PANTHER" id="PTHR41807">
    <property type="entry name" value="GLUTATHIONE TRANSFERASE 3"/>
    <property type="match status" value="1"/>
</dbReference>
<organism evidence="4 5">
    <name type="scientific">Dispira parvispora</name>
    <dbReference type="NCBI Taxonomy" id="1520584"/>
    <lineage>
        <taxon>Eukaryota</taxon>
        <taxon>Fungi</taxon>
        <taxon>Fungi incertae sedis</taxon>
        <taxon>Zoopagomycota</taxon>
        <taxon>Kickxellomycotina</taxon>
        <taxon>Dimargaritomycetes</taxon>
        <taxon>Dimargaritales</taxon>
        <taxon>Dimargaritaceae</taxon>
        <taxon>Dispira</taxon>
    </lineage>
</organism>
<keyword evidence="2" id="KW-0472">Membrane</keyword>
<comment type="caution">
    <text evidence="4">The sequence shown here is derived from an EMBL/GenBank/DDBJ whole genome shotgun (WGS) entry which is preliminary data.</text>
</comment>
<evidence type="ECO:0000313" key="4">
    <source>
        <dbReference type="EMBL" id="KAJ1959058.1"/>
    </source>
</evidence>
<feature type="domain" description="SAP" evidence="3">
    <location>
        <begin position="14"/>
        <end position="48"/>
    </location>
</feature>
<sequence>MDPDSVDLLQSPPLRSMRKTELKELAEQYQLSTEGLKSDLETRIRNHLLKSQPLVQSMGDKDFSPAPMKSPTRGRSRARPALRNASPSPPMSPRRRNPSRKTRNRSPSVEPKTPRRRRAQSPSPESPLSHVRQLKDKVVSLVTGDEEDGGNVKVGTPSKLTRALAKAKESEEWEATTHSAQHMLNATTDRLRTLTSSPASAYRALAQEFNLAATVQGVQQRFATPRKLLTLLLGAELLVFLIQSIPTKAVVVGPWKYYSTGKIMSPKTLWIPNILGSLQSSTFWTTLASWLVVMVIIPYVFSVMLRPAPHPVTETTRRPRESTSGGKRWKSHFLGEPSVFSVHPLTFALARFGLLYLFGDAAHVHSLHQTSGVKAAGAALTSLHGLTFLPFRACCSSHTGSWASSAVCVLTTSLHNLYNVVPMNLLMLTAIATAVFTFYDILERRVL</sequence>
<evidence type="ECO:0000256" key="1">
    <source>
        <dbReference type="SAM" id="MobiDB-lite"/>
    </source>
</evidence>
<keyword evidence="2" id="KW-0812">Transmembrane</keyword>
<evidence type="ECO:0000259" key="3">
    <source>
        <dbReference type="PROSITE" id="PS50800"/>
    </source>
</evidence>
<name>A0A9W8E5B3_9FUNG</name>
<dbReference type="PROSITE" id="PS50800">
    <property type="entry name" value="SAP"/>
    <property type="match status" value="1"/>
</dbReference>
<dbReference type="AlphaFoldDB" id="A0A9W8E5B3"/>
<dbReference type="SMART" id="SM00513">
    <property type="entry name" value="SAP"/>
    <property type="match status" value="1"/>
</dbReference>
<dbReference type="OrthoDB" id="5569309at2759"/>
<proteinExistence type="predicted"/>
<evidence type="ECO:0000256" key="2">
    <source>
        <dbReference type="SAM" id="Phobius"/>
    </source>
</evidence>
<dbReference type="Pfam" id="PF02037">
    <property type="entry name" value="SAP"/>
    <property type="match status" value="1"/>
</dbReference>
<dbReference type="PANTHER" id="PTHR41807:SF1">
    <property type="entry name" value="GLUTATHIONE TRANSFERASE 3"/>
    <property type="match status" value="1"/>
</dbReference>
<gene>
    <name evidence="4" type="ORF">IWQ62_004764</name>
</gene>
<feature type="region of interest" description="Disordered" evidence="1">
    <location>
        <begin position="50"/>
        <end position="134"/>
    </location>
</feature>
<keyword evidence="2" id="KW-1133">Transmembrane helix</keyword>